<dbReference type="GO" id="GO:0000976">
    <property type="term" value="F:transcription cis-regulatory region binding"/>
    <property type="evidence" value="ECO:0007669"/>
    <property type="project" value="TreeGrafter"/>
</dbReference>
<evidence type="ECO:0000259" key="8">
    <source>
        <dbReference type="PROSITE" id="PS50110"/>
    </source>
</evidence>
<dbReference type="PROSITE" id="PS51755">
    <property type="entry name" value="OMPR_PHOB"/>
    <property type="match status" value="1"/>
</dbReference>
<feature type="modified residue" description="4-aspartylphosphate" evidence="6">
    <location>
        <position position="51"/>
    </location>
</feature>
<dbReference type="GO" id="GO:0006355">
    <property type="term" value="P:regulation of DNA-templated transcription"/>
    <property type="evidence" value="ECO:0007669"/>
    <property type="project" value="InterPro"/>
</dbReference>
<comment type="caution">
    <text evidence="10">The sequence shown here is derived from an EMBL/GenBank/DDBJ whole genome shotgun (WGS) entry which is preliminary data.</text>
</comment>
<feature type="domain" description="OmpR/PhoB-type" evidence="9">
    <location>
        <begin position="124"/>
        <end position="216"/>
    </location>
</feature>
<keyword evidence="1 6" id="KW-0597">Phosphoprotein</keyword>
<reference evidence="10 11" key="1">
    <citation type="submission" date="2018-10" db="EMBL/GenBank/DDBJ databases">
        <title>Genomic Encyclopedia of Archaeal and Bacterial Type Strains, Phase II (KMG-II): from individual species to whole genera.</title>
        <authorList>
            <person name="Goeker M."/>
        </authorList>
    </citation>
    <scope>NUCLEOTIDE SEQUENCE [LARGE SCALE GENOMIC DNA]</scope>
    <source>
        <strain evidence="10 11">DSM 16510</strain>
    </source>
</reference>
<feature type="domain" description="Response regulatory" evidence="8">
    <location>
        <begin position="2"/>
        <end position="116"/>
    </location>
</feature>
<keyword evidence="11" id="KW-1185">Reference proteome</keyword>
<dbReference type="AlphaFoldDB" id="A0A497XRU0"/>
<dbReference type="SMART" id="SM00448">
    <property type="entry name" value="REC"/>
    <property type="match status" value="1"/>
</dbReference>
<dbReference type="GO" id="GO:0005829">
    <property type="term" value="C:cytosol"/>
    <property type="evidence" value="ECO:0007669"/>
    <property type="project" value="TreeGrafter"/>
</dbReference>
<gene>
    <name evidence="10" type="ORF">BCF55_0109</name>
</gene>
<evidence type="ECO:0000256" key="6">
    <source>
        <dbReference type="PROSITE-ProRule" id="PRU00169"/>
    </source>
</evidence>
<evidence type="ECO:0000256" key="4">
    <source>
        <dbReference type="ARBA" id="ARBA00023125"/>
    </source>
</evidence>
<sequence>MRILLVEDDRELAGSLKSLLEEEGFRVRLALDGKRGLDLALTEDIDLILLDYLLPSMSGEEFLKKLREEGSKTPVLVVTVMSDVRDKVKLLSLGADDYITKPFNFQELLARIRAVLRRYRGLESSMVEIEGVVVNLSSREVFVEGKEVKLTAGEYALLEYLFMNRGRFVSREELLERALHSYDSLGNTVEVLVHRLRKKLGRDIIKSRRGFGYRVG</sequence>
<dbReference type="Pfam" id="PF00072">
    <property type="entry name" value="Response_reg"/>
    <property type="match status" value="1"/>
</dbReference>
<dbReference type="InterPro" id="IPR001867">
    <property type="entry name" value="OmpR/PhoB-type_DNA-bd"/>
</dbReference>
<dbReference type="Pfam" id="PF00486">
    <property type="entry name" value="Trans_reg_C"/>
    <property type="match status" value="1"/>
</dbReference>
<dbReference type="InterPro" id="IPR011006">
    <property type="entry name" value="CheY-like_superfamily"/>
</dbReference>
<evidence type="ECO:0000256" key="5">
    <source>
        <dbReference type="ARBA" id="ARBA00023163"/>
    </source>
</evidence>
<organism evidence="10 11">
    <name type="scientific">Hydrogenivirga caldilitoris</name>
    <dbReference type="NCBI Taxonomy" id="246264"/>
    <lineage>
        <taxon>Bacteria</taxon>
        <taxon>Pseudomonadati</taxon>
        <taxon>Aquificota</taxon>
        <taxon>Aquificia</taxon>
        <taxon>Aquificales</taxon>
        <taxon>Aquificaceae</taxon>
        <taxon>Hydrogenivirga</taxon>
    </lineage>
</organism>
<evidence type="ECO:0000256" key="3">
    <source>
        <dbReference type="ARBA" id="ARBA00023015"/>
    </source>
</evidence>
<dbReference type="InterPro" id="IPR039420">
    <property type="entry name" value="WalR-like"/>
</dbReference>
<dbReference type="PROSITE" id="PS50110">
    <property type="entry name" value="RESPONSE_REGULATORY"/>
    <property type="match status" value="1"/>
</dbReference>
<dbReference type="OrthoDB" id="9790454at2"/>
<dbReference type="GO" id="GO:0032993">
    <property type="term" value="C:protein-DNA complex"/>
    <property type="evidence" value="ECO:0007669"/>
    <property type="project" value="TreeGrafter"/>
</dbReference>
<dbReference type="SUPFAM" id="SSF52172">
    <property type="entry name" value="CheY-like"/>
    <property type="match status" value="1"/>
</dbReference>
<dbReference type="PANTHER" id="PTHR48111:SF22">
    <property type="entry name" value="REGULATOR OF RPOS"/>
    <property type="match status" value="1"/>
</dbReference>
<keyword evidence="2" id="KW-0902">Two-component regulatory system</keyword>
<keyword evidence="5" id="KW-0804">Transcription</keyword>
<dbReference type="Gene3D" id="3.40.50.2300">
    <property type="match status" value="1"/>
</dbReference>
<evidence type="ECO:0000256" key="2">
    <source>
        <dbReference type="ARBA" id="ARBA00023012"/>
    </source>
</evidence>
<evidence type="ECO:0000259" key="9">
    <source>
        <dbReference type="PROSITE" id="PS51755"/>
    </source>
</evidence>
<dbReference type="GO" id="GO:0000156">
    <property type="term" value="F:phosphorelay response regulator activity"/>
    <property type="evidence" value="ECO:0007669"/>
    <property type="project" value="TreeGrafter"/>
</dbReference>
<dbReference type="InterPro" id="IPR001789">
    <property type="entry name" value="Sig_transdc_resp-reg_receiver"/>
</dbReference>
<evidence type="ECO:0000256" key="7">
    <source>
        <dbReference type="PROSITE-ProRule" id="PRU01091"/>
    </source>
</evidence>
<keyword evidence="4 7" id="KW-0238">DNA-binding</keyword>
<keyword evidence="3" id="KW-0805">Transcription regulation</keyword>
<evidence type="ECO:0000313" key="10">
    <source>
        <dbReference type="EMBL" id="RLJ69852.1"/>
    </source>
</evidence>
<protein>
    <submittedName>
        <fullName evidence="10">Two-component system OmpR family response regulator</fullName>
    </submittedName>
</protein>
<dbReference type="RefSeq" id="WP_121008751.1">
    <property type="nucleotide sequence ID" value="NZ_RCCJ01000001.1"/>
</dbReference>
<dbReference type="EMBL" id="RCCJ01000001">
    <property type="protein sequence ID" value="RLJ69852.1"/>
    <property type="molecule type" value="Genomic_DNA"/>
</dbReference>
<dbReference type="InterPro" id="IPR036388">
    <property type="entry name" value="WH-like_DNA-bd_sf"/>
</dbReference>
<accession>A0A497XRU0</accession>
<evidence type="ECO:0000313" key="11">
    <source>
        <dbReference type="Proteomes" id="UP000267841"/>
    </source>
</evidence>
<evidence type="ECO:0000256" key="1">
    <source>
        <dbReference type="ARBA" id="ARBA00022553"/>
    </source>
</evidence>
<name>A0A497XRU0_9AQUI</name>
<dbReference type="Gene3D" id="6.10.250.690">
    <property type="match status" value="1"/>
</dbReference>
<dbReference type="Gene3D" id="1.10.10.10">
    <property type="entry name" value="Winged helix-like DNA-binding domain superfamily/Winged helix DNA-binding domain"/>
    <property type="match status" value="1"/>
</dbReference>
<dbReference type="CDD" id="cd00383">
    <property type="entry name" value="trans_reg_C"/>
    <property type="match status" value="1"/>
</dbReference>
<dbReference type="PANTHER" id="PTHR48111">
    <property type="entry name" value="REGULATOR OF RPOS"/>
    <property type="match status" value="1"/>
</dbReference>
<feature type="DNA-binding region" description="OmpR/PhoB-type" evidence="7">
    <location>
        <begin position="124"/>
        <end position="216"/>
    </location>
</feature>
<dbReference type="Proteomes" id="UP000267841">
    <property type="component" value="Unassembled WGS sequence"/>
</dbReference>
<dbReference type="SMART" id="SM00862">
    <property type="entry name" value="Trans_reg_C"/>
    <property type="match status" value="1"/>
</dbReference>
<proteinExistence type="predicted"/>